<dbReference type="RefSeq" id="YP_009722350.1">
    <property type="nucleotide sequence ID" value="NC_045397.1"/>
</dbReference>
<dbReference type="AlphaFoldDB" id="A0A650AFD7"/>
<name>A0A650AFD7_9PEZI</name>
<dbReference type="EMBL" id="MK527108">
    <property type="protein sequence ID" value="QGN66752.1"/>
    <property type="molecule type" value="Genomic_DNA"/>
</dbReference>
<protein>
    <submittedName>
        <fullName evidence="2">Uncharacterized protein</fullName>
    </submittedName>
</protein>
<keyword evidence="2" id="KW-0496">Mitochondrion</keyword>
<sequence>MIFGEIFLPNTMAPPPSSTVQLFLTNIVFYYVGEGLLKVEEGSLEGDNSTCCKSTKTLDGRKTSNMLFSNADNDRSDSGFEDSSSDEEEVAVTTAVNSVVKYAQEPNPHLNYPGDLPDLKDANLFNTAIIEADDSPSRIKASPSLGPLLSHLFP</sequence>
<gene>
    <name evidence="2" type="primary">orf154</name>
</gene>
<geneLocation type="mitochondrion" evidence="2"/>
<proteinExistence type="predicted"/>
<feature type="region of interest" description="Disordered" evidence="1">
    <location>
        <begin position="65"/>
        <end position="88"/>
    </location>
</feature>
<dbReference type="GeneID" id="42906075"/>
<organism evidence="2">
    <name type="scientific">Morchella importuna</name>
    <dbReference type="NCBI Taxonomy" id="1174673"/>
    <lineage>
        <taxon>Eukaryota</taxon>
        <taxon>Fungi</taxon>
        <taxon>Dikarya</taxon>
        <taxon>Ascomycota</taxon>
        <taxon>Pezizomycotina</taxon>
        <taxon>Pezizomycetes</taxon>
        <taxon>Pezizales</taxon>
        <taxon>Morchellaceae</taxon>
        <taxon>Morchella</taxon>
    </lineage>
</organism>
<reference evidence="2" key="1">
    <citation type="submission" date="2019-02" db="EMBL/GenBank/DDBJ databases">
        <title>The largest mitochondrial genome of Morchella importuna (272.2 kb) among fungi reservoir of numerous mitochondrial ORFs, repeatitive sequences and nuclear genome horizontal transfer.</title>
        <authorList>
            <person name="Liu W."/>
            <person name="Bian Y."/>
        </authorList>
    </citation>
    <scope>NUCLEOTIDE SEQUENCE</scope>
</reference>
<evidence type="ECO:0000256" key="1">
    <source>
        <dbReference type="SAM" id="MobiDB-lite"/>
    </source>
</evidence>
<evidence type="ECO:0000313" key="2">
    <source>
        <dbReference type="EMBL" id="QGN66752.1"/>
    </source>
</evidence>
<feature type="compositionally biased region" description="Acidic residues" evidence="1">
    <location>
        <begin position="79"/>
        <end position="88"/>
    </location>
</feature>
<accession>A0A650AFD7</accession>